<accession>A0ABV0GI25</accession>
<feature type="signal peptide" evidence="2">
    <location>
        <begin position="1"/>
        <end position="25"/>
    </location>
</feature>
<feature type="chain" id="PRO_5046867943" evidence="2">
    <location>
        <begin position="26"/>
        <end position="126"/>
    </location>
</feature>
<proteinExistence type="predicted"/>
<feature type="transmembrane region" description="Helical" evidence="1">
    <location>
        <begin position="35"/>
        <end position="55"/>
    </location>
</feature>
<keyword evidence="1" id="KW-0812">Transmembrane</keyword>
<gene>
    <name evidence="3" type="ORF">ABDJ40_18195</name>
</gene>
<dbReference type="EMBL" id="JBDPZC010000009">
    <property type="protein sequence ID" value="MEO3714705.1"/>
    <property type="molecule type" value="Genomic_DNA"/>
</dbReference>
<evidence type="ECO:0000313" key="4">
    <source>
        <dbReference type="Proteomes" id="UP001462640"/>
    </source>
</evidence>
<keyword evidence="4" id="KW-1185">Reference proteome</keyword>
<dbReference type="Proteomes" id="UP001462640">
    <property type="component" value="Unassembled WGS sequence"/>
</dbReference>
<evidence type="ECO:0000313" key="3">
    <source>
        <dbReference type="EMBL" id="MEO3714705.1"/>
    </source>
</evidence>
<keyword evidence="2" id="KW-0732">Signal</keyword>
<comment type="caution">
    <text evidence="3">The sequence shown here is derived from an EMBL/GenBank/DDBJ whole genome shotgun (WGS) entry which is preliminary data.</text>
</comment>
<dbReference type="RefSeq" id="WP_347611781.1">
    <property type="nucleotide sequence ID" value="NZ_JBDPZC010000009.1"/>
</dbReference>
<feature type="transmembrane region" description="Helical" evidence="1">
    <location>
        <begin position="100"/>
        <end position="118"/>
    </location>
</feature>
<keyword evidence="1" id="KW-0472">Membrane</keyword>
<evidence type="ECO:0000256" key="1">
    <source>
        <dbReference type="SAM" id="Phobius"/>
    </source>
</evidence>
<reference evidence="3 4" key="1">
    <citation type="submission" date="2024-05" db="EMBL/GenBank/DDBJ databases">
        <title>Roseateles sp. 2.12 16S ribosomal RNA gene Genome sequencing and assembly.</title>
        <authorList>
            <person name="Woo H."/>
        </authorList>
    </citation>
    <scope>NUCLEOTIDE SEQUENCE [LARGE SCALE GENOMIC DNA]</scope>
    <source>
        <strain evidence="3 4">2.12</strain>
    </source>
</reference>
<protein>
    <submittedName>
        <fullName evidence="3">Uncharacterized protein</fullName>
    </submittedName>
</protein>
<keyword evidence="1" id="KW-1133">Transmembrane helix</keyword>
<organism evidence="3 4">
    <name type="scientific">Roseateles flavus</name>
    <dbReference type="NCBI Taxonomy" id="3149041"/>
    <lineage>
        <taxon>Bacteria</taxon>
        <taxon>Pseudomonadati</taxon>
        <taxon>Pseudomonadota</taxon>
        <taxon>Betaproteobacteria</taxon>
        <taxon>Burkholderiales</taxon>
        <taxon>Sphaerotilaceae</taxon>
        <taxon>Roseateles</taxon>
    </lineage>
</organism>
<name>A0ABV0GI25_9BURK</name>
<sequence>MSRPLPWRRAALLLLASGLSLPAHAHGAGLLLLMVGLPLLLGLYATVLVRAAFFVPRPRRGAVLGVTLMLAPLWALLAGSPLLDYRLEIALREFEGRWSLGVPVLLAALSWHLQNRIIRAPRPRGK</sequence>
<feature type="transmembrane region" description="Helical" evidence="1">
    <location>
        <begin position="62"/>
        <end position="80"/>
    </location>
</feature>
<evidence type="ECO:0000256" key="2">
    <source>
        <dbReference type="SAM" id="SignalP"/>
    </source>
</evidence>